<dbReference type="Gene3D" id="3.50.50.60">
    <property type="entry name" value="FAD/NAD(P)-binding domain"/>
    <property type="match status" value="1"/>
</dbReference>
<reference evidence="2 3" key="1">
    <citation type="journal article" date="2024" name="bioRxiv">
        <title>Comparative genomics of Cryptococcus and Kwoniella reveals pathogenesis evolution and contrasting karyotype dynamics via intercentromeric recombination or chromosome fusion.</title>
        <authorList>
            <person name="Coelho M.A."/>
            <person name="David-Palma M."/>
            <person name="Shea T."/>
            <person name="Bowers K."/>
            <person name="McGinley-Smith S."/>
            <person name="Mohammad A.W."/>
            <person name="Gnirke A."/>
            <person name="Yurkov A.M."/>
            <person name="Nowrousian M."/>
            <person name="Sun S."/>
            <person name="Cuomo C.A."/>
            <person name="Heitman J."/>
        </authorList>
    </citation>
    <scope>NUCLEOTIDE SEQUENCE [LARGE SCALE GENOMIC DNA]</scope>
    <source>
        <strain evidence="2 3">CBS 13917</strain>
    </source>
</reference>
<accession>A0AAW0Z5I0</accession>
<dbReference type="Gene3D" id="3.30.9.10">
    <property type="entry name" value="D-Amino Acid Oxidase, subunit A, domain 2"/>
    <property type="match status" value="1"/>
</dbReference>
<dbReference type="KEGG" id="kne:92177261"/>
<name>A0AAW0Z5I0_9TREE</name>
<dbReference type="GeneID" id="92177261"/>
<organism evidence="2 3">
    <name type="scientific">Kwoniella newhampshirensis</name>
    <dbReference type="NCBI Taxonomy" id="1651941"/>
    <lineage>
        <taxon>Eukaryota</taxon>
        <taxon>Fungi</taxon>
        <taxon>Dikarya</taxon>
        <taxon>Basidiomycota</taxon>
        <taxon>Agaricomycotina</taxon>
        <taxon>Tremellomycetes</taxon>
        <taxon>Tremellales</taxon>
        <taxon>Cryptococcaceae</taxon>
        <taxon>Kwoniella</taxon>
    </lineage>
</organism>
<dbReference type="RefSeq" id="XP_066805683.1">
    <property type="nucleotide sequence ID" value="XM_066943141.1"/>
</dbReference>
<dbReference type="InterPro" id="IPR006076">
    <property type="entry name" value="FAD-dep_OxRdtase"/>
</dbReference>
<dbReference type="InterPro" id="IPR036188">
    <property type="entry name" value="FAD/NAD-bd_sf"/>
</dbReference>
<evidence type="ECO:0000313" key="3">
    <source>
        <dbReference type="Proteomes" id="UP001388673"/>
    </source>
</evidence>
<dbReference type="Pfam" id="PF01266">
    <property type="entry name" value="DAO"/>
    <property type="match status" value="1"/>
</dbReference>
<dbReference type="PANTHER" id="PTHR13847:SF279">
    <property type="entry name" value="FAD DEPENDENT OXIDOREDUCTASE DOMAIN-CONTAINING PROTEIN-RELATED"/>
    <property type="match status" value="1"/>
</dbReference>
<protein>
    <recommendedName>
        <fullName evidence="1">FAD dependent oxidoreductase domain-containing protein</fullName>
    </recommendedName>
</protein>
<dbReference type="PANTHER" id="PTHR13847">
    <property type="entry name" value="SARCOSINE DEHYDROGENASE-RELATED"/>
    <property type="match status" value="1"/>
</dbReference>
<keyword evidence="3" id="KW-1185">Reference proteome</keyword>
<comment type="caution">
    <text evidence="2">The sequence shown here is derived from an EMBL/GenBank/DDBJ whole genome shotgun (WGS) entry which is preliminary data.</text>
</comment>
<feature type="domain" description="FAD dependent oxidoreductase" evidence="1">
    <location>
        <begin position="44"/>
        <end position="437"/>
    </location>
</feature>
<sequence>MPSYPHDLPPCPPPTESYLPSFWLSEPSHLENERSTAALPDTSDIVIVGSGITGSLLAYQLLQGDPGLKITMLEAREVCSGATARNGGQCKTDPYIVYRAHKALYGPELANELIKFETSHLDRFAALLAKDPIECSFHVTTAFDVCMNAAMAEKAKASYDARKTDWPEDMKKYRELDDSEELERLSGVKGGLWGCMYRVGSIWPYKLATGLLKRCFEIATDRAKGGWFNLQTRTPASTITYSADIGKWTIETSRGNIVAPRVVVATNGYTSHLIPDMSNKVVPIRGTASSLHVPKAQAAGTPSNKIFRPLFTSYALKFGSGMGDYMISRQEGGKEVVLGGAKQGYIKDPKNWYGKVDDSEYLPGAVDYFTEYMPKHFVNWPDPTSNIDKVWTGILGYSSDLLPYVGQHPSQPPGLYVIAGFHGHGMSRIFGSTTALAALMLETASLTASPELQTNILLSAGLPKPYVFTKKRMESKENIILESMGHTSQPKQADPEEPLVDKIGEGMTKIVVAS</sequence>
<evidence type="ECO:0000259" key="1">
    <source>
        <dbReference type="Pfam" id="PF01266"/>
    </source>
</evidence>
<evidence type="ECO:0000313" key="2">
    <source>
        <dbReference type="EMBL" id="KAK8869437.1"/>
    </source>
</evidence>
<dbReference type="SUPFAM" id="SSF51905">
    <property type="entry name" value="FAD/NAD(P)-binding domain"/>
    <property type="match status" value="1"/>
</dbReference>
<proteinExistence type="predicted"/>
<dbReference type="GO" id="GO:0005737">
    <property type="term" value="C:cytoplasm"/>
    <property type="evidence" value="ECO:0007669"/>
    <property type="project" value="TreeGrafter"/>
</dbReference>
<dbReference type="AlphaFoldDB" id="A0AAW0Z5I0"/>
<gene>
    <name evidence="2" type="ORF">IAR55_000001</name>
</gene>
<dbReference type="EMBL" id="JBCAWK010000001">
    <property type="protein sequence ID" value="KAK8869437.1"/>
    <property type="molecule type" value="Genomic_DNA"/>
</dbReference>
<dbReference type="Proteomes" id="UP001388673">
    <property type="component" value="Unassembled WGS sequence"/>
</dbReference>